<dbReference type="SUPFAM" id="SSF46689">
    <property type="entry name" value="Homeodomain-like"/>
    <property type="match status" value="1"/>
</dbReference>
<dbReference type="InterPro" id="IPR046532">
    <property type="entry name" value="DUF6597"/>
</dbReference>
<name>A0A222VWS0_9PSEU</name>
<dbReference type="InterPro" id="IPR009057">
    <property type="entry name" value="Homeodomain-like_sf"/>
</dbReference>
<dbReference type="Proteomes" id="UP000199494">
    <property type="component" value="Unassembled WGS sequence"/>
</dbReference>
<protein>
    <submittedName>
        <fullName evidence="1">Helix-turn-helix domain-containing protein</fullName>
    </submittedName>
</protein>
<dbReference type="PANTHER" id="PTHR46796">
    <property type="entry name" value="HTH-TYPE TRANSCRIPTIONAL ACTIVATOR RHAS-RELATED"/>
    <property type="match status" value="1"/>
</dbReference>
<dbReference type="Gene3D" id="1.10.10.60">
    <property type="entry name" value="Homeodomain-like"/>
    <property type="match status" value="1"/>
</dbReference>
<dbReference type="InterPro" id="IPR050204">
    <property type="entry name" value="AraC_XylS_family_regulators"/>
</dbReference>
<dbReference type="EMBL" id="FMZE01000004">
    <property type="protein sequence ID" value="SDC85759.1"/>
    <property type="molecule type" value="Genomic_DNA"/>
</dbReference>
<dbReference type="GO" id="GO:0043565">
    <property type="term" value="F:sequence-specific DNA binding"/>
    <property type="evidence" value="ECO:0007669"/>
    <property type="project" value="InterPro"/>
</dbReference>
<dbReference type="PROSITE" id="PS01124">
    <property type="entry name" value="HTH_ARAC_FAMILY_2"/>
    <property type="match status" value="1"/>
</dbReference>
<dbReference type="GO" id="GO:0003700">
    <property type="term" value="F:DNA-binding transcription factor activity"/>
    <property type="evidence" value="ECO:0007669"/>
    <property type="project" value="InterPro"/>
</dbReference>
<organism evidence="1 2">
    <name type="scientific">Prauserella marina</name>
    <dbReference type="NCBI Taxonomy" id="530584"/>
    <lineage>
        <taxon>Bacteria</taxon>
        <taxon>Bacillati</taxon>
        <taxon>Actinomycetota</taxon>
        <taxon>Actinomycetes</taxon>
        <taxon>Pseudonocardiales</taxon>
        <taxon>Pseudonocardiaceae</taxon>
        <taxon>Prauserella</taxon>
    </lineage>
</organism>
<accession>A0A222VWS0</accession>
<dbReference type="InterPro" id="IPR018060">
    <property type="entry name" value="HTH_AraC"/>
</dbReference>
<dbReference type="InterPro" id="IPR018062">
    <property type="entry name" value="HTH_AraC-typ_CS"/>
</dbReference>
<dbReference type="OrthoDB" id="2559672at2"/>
<dbReference type="Pfam" id="PF12833">
    <property type="entry name" value="HTH_18"/>
    <property type="match status" value="1"/>
</dbReference>
<sequence>MERVPQGILNERLAEGRFDLSRHEPAESLRSFVQYYWLVRWDLHGKPDHEQRVLPNLSVHVSFSPAASGVWAPSEDVFSYRLSGKGHVLGVRFHPGCFRSFLAGPVSALPGKHVPLEAVFGEAGKATEAAILTNEDAGEMVALANSLLCTKARTPTSSELRAREAVSAIAVDPSITKVGQLSEATGLSVRSLQRLFTDCVGVSPKWAIQVYRLNEAAKRLAEEPGLHSASLAATLGYSDQAHFTRSFTAAIGTPPSAYGRNQI</sequence>
<dbReference type="STRING" id="530584.SAMN05421630_104162"/>
<reference evidence="1 2" key="1">
    <citation type="submission" date="2016-10" db="EMBL/GenBank/DDBJ databases">
        <authorList>
            <person name="de Groot N.N."/>
        </authorList>
    </citation>
    <scope>NUCLEOTIDE SEQUENCE [LARGE SCALE GENOMIC DNA]</scope>
    <source>
        <strain evidence="1 2">CGMCC 4.5506</strain>
    </source>
</reference>
<gene>
    <name evidence="1" type="ORF">SAMN05421630_104162</name>
</gene>
<proteinExistence type="predicted"/>
<dbReference type="Pfam" id="PF20240">
    <property type="entry name" value="DUF6597"/>
    <property type="match status" value="1"/>
</dbReference>
<dbReference type="PROSITE" id="PS00041">
    <property type="entry name" value="HTH_ARAC_FAMILY_1"/>
    <property type="match status" value="1"/>
</dbReference>
<dbReference type="RefSeq" id="WP_091802977.1">
    <property type="nucleotide sequence ID" value="NZ_CP016353.1"/>
</dbReference>
<dbReference type="AlphaFoldDB" id="A0A222VWS0"/>
<dbReference type="SMART" id="SM00342">
    <property type="entry name" value="HTH_ARAC"/>
    <property type="match status" value="1"/>
</dbReference>
<keyword evidence="2" id="KW-1185">Reference proteome</keyword>
<dbReference type="KEGG" id="pmad:BAY61_28880"/>
<evidence type="ECO:0000313" key="1">
    <source>
        <dbReference type="EMBL" id="SDC85759.1"/>
    </source>
</evidence>
<dbReference type="PANTHER" id="PTHR46796:SF13">
    <property type="entry name" value="HTH-TYPE TRANSCRIPTIONAL ACTIVATOR RHAS"/>
    <property type="match status" value="1"/>
</dbReference>
<evidence type="ECO:0000313" key="2">
    <source>
        <dbReference type="Proteomes" id="UP000199494"/>
    </source>
</evidence>